<sequence>MSFTTVLVLVLVAALAAANGGNDVPKGVATLAGAGVTKYRTAILWGTVTTFAGCVCSLALAEKMTKLFSKGIVTAEPTEAFAVAVLAGTVSWVALATVLRLPVSTTHALIGALLGAGMLFASSSIAWSAIPMKLVIPLLVSVGVAYGISLLLALVFRNGKRTGAQETSATDGPGVESLPGPGGAPGAAAVLTPEASAVSSRAATAEGPGCRLTALHWTTSGATGFARGLNDTPKIVAIGAFALVPAGMTTWQVALLVAVAMAVGSLTAGMRVAERLGEGVIRMNHKEGFLANLTTATLVGLGAGYGLPMSTTHTSTGAIAGSAGADVSRLSGKTLRDFLIAWIVTPPFAAAVAAVVFLIAR</sequence>
<evidence type="ECO:0000256" key="1">
    <source>
        <dbReference type="ARBA" id="ARBA00004141"/>
    </source>
</evidence>
<feature type="transmembrane region" description="Helical" evidence="6">
    <location>
        <begin position="81"/>
        <end position="101"/>
    </location>
</feature>
<evidence type="ECO:0000313" key="9">
    <source>
        <dbReference type="EMBL" id="GGO53996.1"/>
    </source>
</evidence>
<dbReference type="EMBL" id="BMMP01000014">
    <property type="protein sequence ID" value="GGO53996.1"/>
    <property type="molecule type" value="Genomic_DNA"/>
</dbReference>
<organism evidence="9 10">
    <name type="scientific">Streptomyces daqingensis</name>
    <dbReference type="NCBI Taxonomy" id="1472640"/>
    <lineage>
        <taxon>Bacteria</taxon>
        <taxon>Bacillati</taxon>
        <taxon>Actinomycetota</taxon>
        <taxon>Actinomycetes</taxon>
        <taxon>Kitasatosporales</taxon>
        <taxon>Streptomycetaceae</taxon>
        <taxon>Streptomyces</taxon>
    </lineage>
</organism>
<feature type="transmembrane region" description="Helical" evidence="6">
    <location>
        <begin position="235"/>
        <end position="268"/>
    </location>
</feature>
<keyword evidence="4 6" id="KW-1133">Transmembrane helix</keyword>
<keyword evidence="2 6" id="KW-0813">Transport</keyword>
<evidence type="ECO:0000256" key="5">
    <source>
        <dbReference type="ARBA" id="ARBA00023136"/>
    </source>
</evidence>
<comment type="caution">
    <text evidence="9">The sequence shown here is derived from an EMBL/GenBank/DDBJ whole genome shotgun (WGS) entry which is preliminary data.</text>
</comment>
<accession>A0ABQ2MLR3</accession>
<feature type="transmembrane region" description="Helical" evidence="6">
    <location>
        <begin position="289"/>
        <end position="307"/>
    </location>
</feature>
<dbReference type="Pfam" id="PF01384">
    <property type="entry name" value="PHO4"/>
    <property type="match status" value="1"/>
</dbReference>
<evidence type="ECO:0000313" key="10">
    <source>
        <dbReference type="Proteomes" id="UP000631535"/>
    </source>
</evidence>
<feature type="transmembrane region" description="Helical" evidence="6">
    <location>
        <begin position="107"/>
        <end position="127"/>
    </location>
</feature>
<proteinExistence type="inferred from homology"/>
<feature type="chain" id="PRO_5045983585" description="Phosphate transporter" evidence="8">
    <location>
        <begin position="17"/>
        <end position="361"/>
    </location>
</feature>
<dbReference type="InterPro" id="IPR001204">
    <property type="entry name" value="Phos_transporter"/>
</dbReference>
<feature type="transmembrane region" description="Helical" evidence="6">
    <location>
        <begin position="134"/>
        <end position="156"/>
    </location>
</feature>
<evidence type="ECO:0000256" key="7">
    <source>
        <dbReference type="SAM" id="MobiDB-lite"/>
    </source>
</evidence>
<feature type="transmembrane region" description="Helical" evidence="6">
    <location>
        <begin position="339"/>
        <end position="360"/>
    </location>
</feature>
<keyword evidence="6" id="KW-0592">Phosphate transport</keyword>
<feature type="signal peptide" evidence="8">
    <location>
        <begin position="1"/>
        <end position="16"/>
    </location>
</feature>
<reference evidence="10" key="1">
    <citation type="journal article" date="2019" name="Int. J. Syst. Evol. Microbiol.">
        <title>The Global Catalogue of Microorganisms (GCM) 10K type strain sequencing project: providing services to taxonomists for standard genome sequencing and annotation.</title>
        <authorList>
            <consortium name="The Broad Institute Genomics Platform"/>
            <consortium name="The Broad Institute Genome Sequencing Center for Infectious Disease"/>
            <person name="Wu L."/>
            <person name="Ma J."/>
        </authorList>
    </citation>
    <scope>NUCLEOTIDE SEQUENCE [LARGE SCALE GENOMIC DNA]</scope>
    <source>
        <strain evidence="10">CGMCC 4.7178</strain>
    </source>
</reference>
<evidence type="ECO:0000256" key="2">
    <source>
        <dbReference type="ARBA" id="ARBA00022448"/>
    </source>
</evidence>
<protein>
    <recommendedName>
        <fullName evidence="6">Phosphate transporter</fullName>
    </recommendedName>
</protein>
<name>A0ABQ2MLR3_9ACTN</name>
<keyword evidence="5 6" id="KW-0472">Membrane</keyword>
<keyword evidence="3 6" id="KW-0812">Transmembrane</keyword>
<evidence type="ECO:0000256" key="4">
    <source>
        <dbReference type="ARBA" id="ARBA00022989"/>
    </source>
</evidence>
<evidence type="ECO:0000256" key="8">
    <source>
        <dbReference type="SAM" id="SignalP"/>
    </source>
</evidence>
<dbReference type="RefSeq" id="WP_189038738.1">
    <property type="nucleotide sequence ID" value="NZ_BMMP01000014.1"/>
</dbReference>
<keyword evidence="10" id="KW-1185">Reference proteome</keyword>
<comment type="similarity">
    <text evidence="6">Belongs to the inorganic phosphate transporter (PiT) (TC 2.A.20) family.</text>
</comment>
<evidence type="ECO:0000256" key="6">
    <source>
        <dbReference type="RuleBase" id="RU363058"/>
    </source>
</evidence>
<comment type="subcellular location">
    <subcellularLocation>
        <location evidence="1 6">Membrane</location>
        <topology evidence="1 6">Multi-pass membrane protein</topology>
    </subcellularLocation>
</comment>
<gene>
    <name evidence="9" type="ORF">GCM10012287_41910</name>
</gene>
<keyword evidence="8" id="KW-0732">Signal</keyword>
<feature type="transmembrane region" description="Helical" evidence="6">
    <location>
        <begin position="42"/>
        <end position="61"/>
    </location>
</feature>
<dbReference type="PANTHER" id="PTHR11101:SF80">
    <property type="entry name" value="PHOSPHATE TRANSPORTER"/>
    <property type="match status" value="1"/>
</dbReference>
<dbReference type="Proteomes" id="UP000631535">
    <property type="component" value="Unassembled WGS sequence"/>
</dbReference>
<dbReference type="PANTHER" id="PTHR11101">
    <property type="entry name" value="PHOSPHATE TRANSPORTER"/>
    <property type="match status" value="1"/>
</dbReference>
<feature type="region of interest" description="Disordered" evidence="7">
    <location>
        <begin position="164"/>
        <end position="186"/>
    </location>
</feature>
<evidence type="ECO:0000256" key="3">
    <source>
        <dbReference type="ARBA" id="ARBA00022692"/>
    </source>
</evidence>